<dbReference type="RefSeq" id="XP_024369351.1">
    <property type="nucleotide sequence ID" value="XM_024513583.2"/>
</dbReference>
<keyword evidence="4 7" id="KW-0732">Signal</keyword>
<dbReference type="Gramene" id="Pp3c3_3640V3.4">
    <property type="protein sequence ID" value="PAC:32940800.CDS.1"/>
    <property type="gene ID" value="Pp3c3_3640"/>
</dbReference>
<sequence>MKAMADSRCAWMILASTLVCGLLFPAVLAKDSPSLAAAIAAAPAPPVGAPAPAPVAPPPRPLTLHEKVVAALRAAGHYGAISGLLDSVGATSNVIREGVTLFAPDDGAFSGLNMNSSSLLMTTLDYHVATSVYNFNQLSNLPLNSTIKTSAPNVEIFVTSTGTDGLRLDNVAISDPDLYADGQMAVQGISSVMDTAKYNKGVVPPEAAPAPVAGDPAPAPGLITTPTTPKTATPAGTGNDAAQATTCVVATMLLAGAVSFLIDLFQRIWSGA</sequence>
<accession>A0A2K1KT89</accession>
<keyword evidence="11" id="KW-1185">Reference proteome</keyword>
<dbReference type="SMART" id="SM00554">
    <property type="entry name" value="FAS1"/>
    <property type="match status" value="1"/>
</dbReference>
<dbReference type="AlphaFoldDB" id="A0A2K1KT89"/>
<proteinExistence type="predicted"/>
<dbReference type="Gramene" id="Pp3c3_3640V3.3">
    <property type="protein sequence ID" value="PAC:32940799.CDS.1"/>
    <property type="gene ID" value="Pp3c3_3640"/>
</dbReference>
<evidence type="ECO:0000256" key="4">
    <source>
        <dbReference type="ARBA" id="ARBA00022729"/>
    </source>
</evidence>
<evidence type="ECO:0000313" key="11">
    <source>
        <dbReference type="Proteomes" id="UP000006727"/>
    </source>
</evidence>
<dbReference type="PANTHER" id="PTHR32077:SF86">
    <property type="entry name" value="FAS1 DOMAIN-CONTAINING PROTEIN SELMODRAFT_448915"/>
    <property type="match status" value="1"/>
</dbReference>
<dbReference type="FunCoup" id="A0A2K1KT89">
    <property type="interactions" value="1117"/>
</dbReference>
<evidence type="ECO:0000256" key="5">
    <source>
        <dbReference type="ARBA" id="ARBA00023136"/>
    </source>
</evidence>
<feature type="domain" description="FAS1" evidence="8">
    <location>
        <begin position="65"/>
        <end position="197"/>
    </location>
</feature>
<organism evidence="9">
    <name type="scientific">Physcomitrium patens</name>
    <name type="common">Spreading-leaved earth moss</name>
    <name type="synonym">Physcomitrella patens</name>
    <dbReference type="NCBI Taxonomy" id="3218"/>
    <lineage>
        <taxon>Eukaryota</taxon>
        <taxon>Viridiplantae</taxon>
        <taxon>Streptophyta</taxon>
        <taxon>Embryophyta</taxon>
        <taxon>Bryophyta</taxon>
        <taxon>Bryophytina</taxon>
        <taxon>Bryopsida</taxon>
        <taxon>Funariidae</taxon>
        <taxon>Funariales</taxon>
        <taxon>Funariaceae</taxon>
        <taxon>Physcomitrium</taxon>
    </lineage>
</organism>
<dbReference type="GeneID" id="112279295"/>
<keyword evidence="5" id="KW-0472">Membrane</keyword>
<dbReference type="EnsemblPlants" id="Pp3c3_3640V3.4">
    <property type="protein sequence ID" value="PAC:32940800.CDS.1"/>
    <property type="gene ID" value="Pp3c3_3640"/>
</dbReference>
<dbReference type="SUPFAM" id="SSF82153">
    <property type="entry name" value="FAS1 domain"/>
    <property type="match status" value="1"/>
</dbReference>
<dbReference type="Pfam" id="PF02469">
    <property type="entry name" value="Fasciclin"/>
    <property type="match status" value="1"/>
</dbReference>
<evidence type="ECO:0000313" key="9">
    <source>
        <dbReference type="EMBL" id="PNR56981.1"/>
    </source>
</evidence>
<dbReference type="GO" id="GO:0098552">
    <property type="term" value="C:side of membrane"/>
    <property type="evidence" value="ECO:0007669"/>
    <property type="project" value="UniProtKB-KW"/>
</dbReference>
<evidence type="ECO:0000313" key="10">
    <source>
        <dbReference type="EnsemblPlants" id="PAC:32940797.CDS.1"/>
    </source>
</evidence>
<dbReference type="EnsemblPlants" id="Pp3c3_3640V3.1">
    <property type="protein sequence ID" value="PAC:32940797.CDS.1"/>
    <property type="gene ID" value="Pp3c3_3640"/>
</dbReference>
<evidence type="ECO:0000256" key="3">
    <source>
        <dbReference type="ARBA" id="ARBA00022622"/>
    </source>
</evidence>
<evidence type="ECO:0000256" key="1">
    <source>
        <dbReference type="ARBA" id="ARBA00004609"/>
    </source>
</evidence>
<dbReference type="InterPro" id="IPR000782">
    <property type="entry name" value="FAS1_domain"/>
</dbReference>
<protein>
    <recommendedName>
        <fullName evidence="8">FAS1 domain-containing protein</fullName>
    </recommendedName>
</protein>
<dbReference type="EnsemblPlants" id="Pp3c3_3640V3.3">
    <property type="protein sequence ID" value="PAC:32940799.CDS.1"/>
    <property type="gene ID" value="Pp3c3_3640"/>
</dbReference>
<dbReference type="Gene3D" id="2.30.180.10">
    <property type="entry name" value="FAS1 domain"/>
    <property type="match status" value="1"/>
</dbReference>
<feature type="signal peptide" evidence="7">
    <location>
        <begin position="1"/>
        <end position="29"/>
    </location>
</feature>
<evidence type="ECO:0000256" key="7">
    <source>
        <dbReference type="SAM" id="SignalP"/>
    </source>
</evidence>
<dbReference type="EnsemblPlants" id="Pp3c3_3640V3.5">
    <property type="protein sequence ID" value="PAC:32940801.CDS.1"/>
    <property type="gene ID" value="Pp3c3_3640"/>
</dbReference>
<dbReference type="PROSITE" id="PS50213">
    <property type="entry name" value="FAS1"/>
    <property type="match status" value="1"/>
</dbReference>
<reference evidence="9 11" key="1">
    <citation type="journal article" date="2008" name="Science">
        <title>The Physcomitrella genome reveals evolutionary insights into the conquest of land by plants.</title>
        <authorList>
            <person name="Rensing S."/>
            <person name="Lang D."/>
            <person name="Zimmer A."/>
            <person name="Terry A."/>
            <person name="Salamov A."/>
            <person name="Shapiro H."/>
            <person name="Nishiyama T."/>
            <person name="Perroud P.-F."/>
            <person name="Lindquist E."/>
            <person name="Kamisugi Y."/>
            <person name="Tanahashi T."/>
            <person name="Sakakibara K."/>
            <person name="Fujita T."/>
            <person name="Oishi K."/>
            <person name="Shin-I T."/>
            <person name="Kuroki Y."/>
            <person name="Toyoda A."/>
            <person name="Suzuki Y."/>
            <person name="Hashimoto A."/>
            <person name="Yamaguchi K."/>
            <person name="Sugano A."/>
            <person name="Kohara Y."/>
            <person name="Fujiyama A."/>
            <person name="Anterola A."/>
            <person name="Aoki S."/>
            <person name="Ashton N."/>
            <person name="Barbazuk W.B."/>
            <person name="Barker E."/>
            <person name="Bennetzen J."/>
            <person name="Bezanilla M."/>
            <person name="Blankenship R."/>
            <person name="Cho S.H."/>
            <person name="Dutcher S."/>
            <person name="Estelle M."/>
            <person name="Fawcett J.A."/>
            <person name="Gundlach H."/>
            <person name="Hanada K."/>
            <person name="Heyl A."/>
            <person name="Hicks K.A."/>
            <person name="Hugh J."/>
            <person name="Lohr M."/>
            <person name="Mayer K."/>
            <person name="Melkozernov A."/>
            <person name="Murata T."/>
            <person name="Nelson D."/>
            <person name="Pils B."/>
            <person name="Prigge M."/>
            <person name="Reiss B."/>
            <person name="Renner T."/>
            <person name="Rombauts S."/>
            <person name="Rushton P."/>
            <person name="Sanderfoot A."/>
            <person name="Schween G."/>
            <person name="Shiu S.-H."/>
            <person name="Stueber K."/>
            <person name="Theodoulou F.L."/>
            <person name="Tu H."/>
            <person name="Van de Peer Y."/>
            <person name="Verrier P.J."/>
            <person name="Waters E."/>
            <person name="Wood A."/>
            <person name="Yang L."/>
            <person name="Cove D."/>
            <person name="Cuming A."/>
            <person name="Hasebe M."/>
            <person name="Lucas S."/>
            <person name="Mishler D.B."/>
            <person name="Reski R."/>
            <person name="Grigoriev I."/>
            <person name="Quatrano R.S."/>
            <person name="Boore J.L."/>
        </authorList>
    </citation>
    <scope>NUCLEOTIDE SEQUENCE [LARGE SCALE GENOMIC DNA]</scope>
    <source>
        <strain evidence="10 11">cv. Gransden 2004</strain>
    </source>
</reference>
<keyword evidence="3" id="KW-0449">Lipoprotein</keyword>
<dbReference type="Gramene" id="Pp3c3_3640V3.1">
    <property type="protein sequence ID" value="PAC:32940797.CDS.1"/>
    <property type="gene ID" value="Pp3c3_3640"/>
</dbReference>
<dbReference type="EMBL" id="ABEU02000003">
    <property type="protein sequence ID" value="PNR56981.1"/>
    <property type="molecule type" value="Genomic_DNA"/>
</dbReference>
<reference evidence="9 11" key="2">
    <citation type="journal article" date="2018" name="Plant J.">
        <title>The Physcomitrella patens chromosome-scale assembly reveals moss genome structure and evolution.</title>
        <authorList>
            <person name="Lang D."/>
            <person name="Ullrich K.K."/>
            <person name="Murat F."/>
            <person name="Fuchs J."/>
            <person name="Jenkins J."/>
            <person name="Haas F.B."/>
            <person name="Piednoel M."/>
            <person name="Gundlach H."/>
            <person name="Van Bel M."/>
            <person name="Meyberg R."/>
            <person name="Vives C."/>
            <person name="Morata J."/>
            <person name="Symeonidi A."/>
            <person name="Hiss M."/>
            <person name="Muchero W."/>
            <person name="Kamisugi Y."/>
            <person name="Saleh O."/>
            <person name="Blanc G."/>
            <person name="Decker E.L."/>
            <person name="van Gessel N."/>
            <person name="Grimwood J."/>
            <person name="Hayes R.D."/>
            <person name="Graham S.W."/>
            <person name="Gunter L.E."/>
            <person name="McDaniel S.F."/>
            <person name="Hoernstein S.N.W."/>
            <person name="Larsson A."/>
            <person name="Li F.W."/>
            <person name="Perroud P.F."/>
            <person name="Phillips J."/>
            <person name="Ranjan P."/>
            <person name="Rokshar D.S."/>
            <person name="Rothfels C.J."/>
            <person name="Schneider L."/>
            <person name="Shu S."/>
            <person name="Stevenson D.W."/>
            <person name="Thummler F."/>
            <person name="Tillich M."/>
            <person name="Villarreal Aguilar J.C."/>
            <person name="Widiez T."/>
            <person name="Wong G.K."/>
            <person name="Wymore A."/>
            <person name="Zhang Y."/>
            <person name="Zimmer A.D."/>
            <person name="Quatrano R.S."/>
            <person name="Mayer K.F.X."/>
            <person name="Goodstein D."/>
            <person name="Casacuberta J.M."/>
            <person name="Vandepoele K."/>
            <person name="Reski R."/>
            <person name="Cuming A.C."/>
            <person name="Tuskan G.A."/>
            <person name="Maumus F."/>
            <person name="Salse J."/>
            <person name="Schmutz J."/>
            <person name="Rensing S.A."/>
        </authorList>
    </citation>
    <scope>NUCLEOTIDE SEQUENCE [LARGE SCALE GENOMIC DNA]</scope>
    <source>
        <strain evidence="10 11">cv. Gransden 2004</strain>
    </source>
</reference>
<gene>
    <name evidence="10" type="primary">LOC112279295</name>
    <name evidence="9" type="ORF">PHYPA_003974</name>
</gene>
<evidence type="ECO:0000256" key="6">
    <source>
        <dbReference type="ARBA" id="ARBA00024686"/>
    </source>
</evidence>
<comment type="subcellular location">
    <subcellularLocation>
        <location evidence="1">Cell membrane</location>
        <topology evidence="1">Lipid-anchor</topology>
        <topology evidence="1">GPI-anchor</topology>
    </subcellularLocation>
</comment>
<feature type="chain" id="PRO_5043158390" description="FAS1 domain-containing protein" evidence="7">
    <location>
        <begin position="30"/>
        <end position="272"/>
    </location>
</feature>
<keyword evidence="3" id="KW-0336">GPI-anchor</keyword>
<dbReference type="PANTHER" id="PTHR32077">
    <property type="entry name" value="FASCICLIN-LIKE ARABINOGALACTAN PROTEIN"/>
    <property type="match status" value="1"/>
</dbReference>
<dbReference type="GO" id="GO:0005886">
    <property type="term" value="C:plasma membrane"/>
    <property type="evidence" value="ECO:0000318"/>
    <property type="project" value="GO_Central"/>
</dbReference>
<dbReference type="Gramene" id="Pp3c3_3640V3.2">
    <property type="protein sequence ID" value="PAC:32940798.CDS.1"/>
    <property type="gene ID" value="Pp3c3_3640"/>
</dbReference>
<dbReference type="EnsemblPlants" id="Pp3c3_3640V3.2">
    <property type="protein sequence ID" value="PAC:32940798.CDS.1"/>
    <property type="gene ID" value="Pp3c3_3640"/>
</dbReference>
<dbReference type="Gramene" id="Pp3c3_3640V3.5">
    <property type="protein sequence ID" value="PAC:32940801.CDS.1"/>
    <property type="gene ID" value="Pp3c3_3640"/>
</dbReference>
<name>A0A2K1KT89_PHYPA</name>
<dbReference type="SMR" id="A0A2K1KT89"/>
<dbReference type="InterPro" id="IPR036378">
    <property type="entry name" value="FAS1_dom_sf"/>
</dbReference>
<evidence type="ECO:0000256" key="2">
    <source>
        <dbReference type="ARBA" id="ARBA00022475"/>
    </source>
</evidence>
<keyword evidence="3" id="KW-0325">Glycoprotein</keyword>
<dbReference type="FunFam" id="2.30.180.10:FF:000046">
    <property type="entry name" value="Fasciclin-like arabinogalactan family protein"/>
    <property type="match status" value="1"/>
</dbReference>
<dbReference type="PaxDb" id="3218-PP1S1_575V6.1"/>
<dbReference type="InterPro" id="IPR045003">
    <property type="entry name" value="FLA_A"/>
</dbReference>
<comment type="function">
    <text evidence="6">May be a cell surface adhesion protein.</text>
</comment>
<evidence type="ECO:0000259" key="8">
    <source>
        <dbReference type="PROSITE" id="PS50213"/>
    </source>
</evidence>
<keyword evidence="2" id="KW-1003">Cell membrane</keyword>
<reference evidence="10" key="3">
    <citation type="submission" date="2020-12" db="UniProtKB">
        <authorList>
            <consortium name="EnsemblPlants"/>
        </authorList>
    </citation>
    <scope>IDENTIFICATION</scope>
</reference>
<dbReference type="KEGG" id="ppp:112279295"/>
<dbReference type="Proteomes" id="UP000006727">
    <property type="component" value="Chromosome 3"/>
</dbReference>